<organism evidence="4 8">
    <name type="scientific">Phytophthora fragariae</name>
    <dbReference type="NCBI Taxonomy" id="53985"/>
    <lineage>
        <taxon>Eukaryota</taxon>
        <taxon>Sar</taxon>
        <taxon>Stramenopiles</taxon>
        <taxon>Oomycota</taxon>
        <taxon>Peronosporomycetes</taxon>
        <taxon>Peronosporales</taxon>
        <taxon>Peronosporaceae</taxon>
        <taxon>Phytophthora</taxon>
    </lineage>
</organism>
<evidence type="ECO:0000313" key="8">
    <source>
        <dbReference type="Proteomes" id="UP000441208"/>
    </source>
</evidence>
<dbReference type="Proteomes" id="UP000437068">
    <property type="component" value="Unassembled WGS sequence"/>
</dbReference>
<evidence type="ECO:0000313" key="6">
    <source>
        <dbReference type="EMBL" id="KAE9276822.1"/>
    </source>
</evidence>
<comment type="caution">
    <text evidence="4">The sequence shown here is derived from an EMBL/GenBank/DDBJ whole genome shotgun (WGS) entry which is preliminary data.</text>
</comment>
<feature type="compositionally biased region" description="Polar residues" evidence="1">
    <location>
        <begin position="59"/>
        <end position="80"/>
    </location>
</feature>
<name>A0A6A3QEM2_9STRA</name>
<evidence type="ECO:0000313" key="11">
    <source>
        <dbReference type="Proteomes" id="UP000488956"/>
    </source>
</evidence>
<evidence type="ECO:0000313" key="3">
    <source>
        <dbReference type="EMBL" id="KAE9070560.1"/>
    </source>
</evidence>
<dbReference type="AlphaFoldDB" id="A0A6A3QEM2"/>
<proteinExistence type="predicted"/>
<dbReference type="Proteomes" id="UP000488956">
    <property type="component" value="Unassembled WGS sequence"/>
</dbReference>
<reference evidence="7 8" key="1">
    <citation type="submission" date="2018-08" db="EMBL/GenBank/DDBJ databases">
        <title>Genomic investigation of the strawberry pathogen Phytophthora fragariae indicates pathogenicity is determined by transcriptional variation in three key races.</title>
        <authorList>
            <person name="Adams T.M."/>
            <person name="Armitage A.D."/>
            <person name="Sobczyk M.K."/>
            <person name="Bates H.J."/>
            <person name="Dunwell J.M."/>
            <person name="Nellist C.F."/>
            <person name="Harrison R.J."/>
        </authorList>
    </citation>
    <scope>NUCLEOTIDE SEQUENCE [LARGE SCALE GENOMIC DNA]</scope>
    <source>
        <strain evidence="6 7">A4</strain>
        <strain evidence="5 10">BC-23</strain>
        <strain evidence="4 8">NOV-71</strain>
        <strain evidence="3 11">ONT-3</strain>
        <strain evidence="2 9">SCRP245</strain>
    </source>
</reference>
<evidence type="ECO:0000313" key="5">
    <source>
        <dbReference type="EMBL" id="KAE9176660.1"/>
    </source>
</evidence>
<protein>
    <submittedName>
        <fullName evidence="4">Uncharacterized protein</fullName>
    </submittedName>
</protein>
<evidence type="ECO:0000313" key="7">
    <source>
        <dbReference type="Proteomes" id="UP000437068"/>
    </source>
</evidence>
<sequence>MSSGVGGPTRSPGRRTGPHVVALNVLTAASVVGVAARSEATQVAAGVPHIGCTPHLPSVRSQSPKNPLQHQAPRSETANDFKSLMGAKSGKPFSAGIDASTMRSKL</sequence>
<dbReference type="Proteomes" id="UP000441208">
    <property type="component" value="Unassembled WGS sequence"/>
</dbReference>
<evidence type="ECO:0000313" key="9">
    <source>
        <dbReference type="Proteomes" id="UP000460718"/>
    </source>
</evidence>
<gene>
    <name evidence="6" type="ORF">PF001_g25947</name>
    <name evidence="5" type="ORF">PF004_g26004</name>
    <name evidence="4" type="ORF">PF007_g25247</name>
    <name evidence="3" type="ORF">PF010_g26215</name>
    <name evidence="2" type="ORF">PF011_g25576</name>
</gene>
<evidence type="ECO:0000256" key="1">
    <source>
        <dbReference type="SAM" id="MobiDB-lite"/>
    </source>
</evidence>
<feature type="region of interest" description="Disordered" evidence="1">
    <location>
        <begin position="49"/>
        <end position="106"/>
    </location>
</feature>
<dbReference type="Proteomes" id="UP000476176">
    <property type="component" value="Unassembled WGS sequence"/>
</dbReference>
<evidence type="ECO:0000313" key="2">
    <source>
        <dbReference type="EMBL" id="KAE8972606.1"/>
    </source>
</evidence>
<dbReference type="EMBL" id="QXGE01003141">
    <property type="protein sequence ID" value="KAE9276822.1"/>
    <property type="molecule type" value="Genomic_DNA"/>
</dbReference>
<accession>A0A6A3QEM2</accession>
<dbReference type="EMBL" id="QXFZ01002672">
    <property type="protein sequence ID" value="KAE9074844.1"/>
    <property type="molecule type" value="Genomic_DNA"/>
</dbReference>
<dbReference type="EMBL" id="QXFW01003161">
    <property type="protein sequence ID" value="KAE8972606.1"/>
    <property type="molecule type" value="Genomic_DNA"/>
</dbReference>
<dbReference type="EMBL" id="QXFX01003195">
    <property type="protein sequence ID" value="KAE9070560.1"/>
    <property type="molecule type" value="Genomic_DNA"/>
</dbReference>
<evidence type="ECO:0000313" key="10">
    <source>
        <dbReference type="Proteomes" id="UP000476176"/>
    </source>
</evidence>
<dbReference type="EMBL" id="QXGC01003316">
    <property type="protein sequence ID" value="KAE9176660.1"/>
    <property type="molecule type" value="Genomic_DNA"/>
</dbReference>
<dbReference type="Proteomes" id="UP000460718">
    <property type="component" value="Unassembled WGS sequence"/>
</dbReference>
<evidence type="ECO:0000313" key="4">
    <source>
        <dbReference type="EMBL" id="KAE9074844.1"/>
    </source>
</evidence>